<dbReference type="Pfam" id="PF07470">
    <property type="entry name" value="Glyco_hydro_88"/>
    <property type="match status" value="1"/>
</dbReference>
<dbReference type="KEGG" id="bcel:BcellWH2_04821"/>
<dbReference type="EMBL" id="JARFID010000022">
    <property type="protein sequence ID" value="MDE8696118.1"/>
    <property type="molecule type" value="Genomic_DNA"/>
</dbReference>
<feature type="active site" description="Nucleophile" evidence="3">
    <location>
        <position position="124"/>
    </location>
</feature>
<comment type="similarity">
    <text evidence="2">Belongs to the glycosyl hydrolase 88 family.</text>
</comment>
<dbReference type="Proteomes" id="UP001221924">
    <property type="component" value="Unassembled WGS sequence"/>
</dbReference>
<feature type="binding site" evidence="4">
    <location>
        <position position="185"/>
    </location>
    <ligand>
        <name>substrate</name>
    </ligand>
</feature>
<evidence type="ECO:0000256" key="1">
    <source>
        <dbReference type="ARBA" id="ARBA00022801"/>
    </source>
</evidence>
<dbReference type="InterPro" id="IPR010905">
    <property type="entry name" value="Glyco_hydro_88"/>
</dbReference>
<accession>A0A0P0G2R9</accession>
<dbReference type="EMBL" id="JAVSNH010000001">
    <property type="protein sequence ID" value="MDT4512619.1"/>
    <property type="molecule type" value="Genomic_DNA"/>
</dbReference>
<dbReference type="RefSeq" id="WP_022210623.1">
    <property type="nucleotide sequence ID" value="NZ_CABMLT010000004.1"/>
</dbReference>
<dbReference type="SUPFAM" id="SSF48208">
    <property type="entry name" value="Six-hairpin glycosidases"/>
    <property type="match status" value="1"/>
</dbReference>
<dbReference type="EMBL" id="VVYW01000003">
    <property type="protein sequence ID" value="KAA5410510.1"/>
    <property type="molecule type" value="Genomic_DNA"/>
</dbReference>
<dbReference type="GO" id="GO:0052757">
    <property type="term" value="F:chondroitin hydrolase activity"/>
    <property type="evidence" value="ECO:0007669"/>
    <property type="project" value="TreeGrafter"/>
</dbReference>
<dbReference type="Proteomes" id="UP000448877">
    <property type="component" value="Unassembled WGS sequence"/>
</dbReference>
<evidence type="ECO:0000313" key="11">
    <source>
        <dbReference type="Proteomes" id="UP000061809"/>
    </source>
</evidence>
<evidence type="ECO:0000256" key="2">
    <source>
        <dbReference type="ARBA" id="ARBA00038358"/>
    </source>
</evidence>
<reference evidence="5 11" key="1">
    <citation type="journal article" date="2015" name="Science">
        <title>Genetic determinants of in vivo fitness and diet responsiveness in multiple human gut Bacteroides.</title>
        <authorList>
            <person name="Wu M."/>
            <person name="McNulty N.P."/>
            <person name="Rodionov D.A."/>
            <person name="Khoroshkin M.S."/>
            <person name="Griffin N.W."/>
            <person name="Cheng J."/>
            <person name="Latreille P."/>
            <person name="Kerstetter R.A."/>
            <person name="Terrapon N."/>
            <person name="Henrissat B."/>
            <person name="Osterman A.L."/>
            <person name="Gordon J.I."/>
        </authorList>
    </citation>
    <scope>NUCLEOTIDE SEQUENCE [LARGE SCALE GENOMIC DNA]</scope>
    <source>
        <strain evidence="5 11">WH2</strain>
    </source>
</reference>
<proteinExistence type="inferred from homology"/>
<protein>
    <submittedName>
        <fullName evidence="6">Glucuronyl hydrolase</fullName>
    </submittedName>
    <submittedName>
        <fullName evidence="9">Glycoside hydrolase family 88 protein</fullName>
    </submittedName>
    <submittedName>
        <fullName evidence="5">Unsaturated chondroitin disaccharide hydrolase</fullName>
        <ecNumber evidence="5">3.2.1.180</ecNumber>
    </submittedName>
</protein>
<dbReference type="GO" id="GO:0000272">
    <property type="term" value="P:polysaccharide catabolic process"/>
    <property type="evidence" value="ECO:0007669"/>
    <property type="project" value="TreeGrafter"/>
</dbReference>
<reference evidence="9" key="3">
    <citation type="submission" date="2023-03" db="EMBL/GenBank/DDBJ databases">
        <title>DFI Biobank Strains.</title>
        <authorList>
            <person name="Mostad J."/>
            <person name="Paddock L."/>
            <person name="Medina S."/>
            <person name="Waligurski E."/>
            <person name="Barat B."/>
            <person name="Smith R."/>
            <person name="Burgo V."/>
            <person name="Metcalfe C."/>
            <person name="Woodson C."/>
            <person name="Sundararajan A."/>
            <person name="Ramaswamy R."/>
            <person name="Lin H."/>
            <person name="Pamer E.G."/>
        </authorList>
    </citation>
    <scope>NUCLEOTIDE SEQUENCE</scope>
    <source>
        <strain evidence="9">DFI.9.5</strain>
    </source>
</reference>
<dbReference type="STRING" id="246787.BcellWH2_04821"/>
<evidence type="ECO:0000313" key="14">
    <source>
        <dbReference type="Proteomes" id="UP000482653"/>
    </source>
</evidence>
<dbReference type="PROSITE" id="PS51257">
    <property type="entry name" value="PROKAR_LIPOPROTEIN"/>
    <property type="match status" value="1"/>
</dbReference>
<dbReference type="EMBL" id="VVYX01000022">
    <property type="protein sequence ID" value="KAA5416846.1"/>
    <property type="molecule type" value="Genomic_DNA"/>
</dbReference>
<dbReference type="Proteomes" id="UP000325055">
    <property type="component" value="Unassembled WGS sequence"/>
</dbReference>
<evidence type="ECO:0000313" key="5">
    <source>
        <dbReference type="EMBL" id="ALJ62030.1"/>
    </source>
</evidence>
<feature type="binding site" evidence="4">
    <location>
        <position position="245"/>
    </location>
    <ligand>
        <name>substrate</name>
    </ligand>
</feature>
<feature type="binding site" evidence="4">
    <location>
        <position position="257"/>
    </location>
    <ligand>
        <name>substrate</name>
    </ligand>
</feature>
<evidence type="ECO:0000256" key="3">
    <source>
        <dbReference type="PIRSR" id="PIRSR610905-1"/>
    </source>
</evidence>
<keyword evidence="1 5" id="KW-0378">Hydrolase</keyword>
<feature type="binding site" evidence="4">
    <location>
        <position position="261"/>
    </location>
    <ligand>
        <name>substrate</name>
    </ligand>
</feature>
<evidence type="ECO:0000313" key="6">
    <source>
        <dbReference type="EMBL" id="KAA5410510.1"/>
    </source>
</evidence>
<dbReference type="GeneID" id="66309193"/>
<reference evidence="10" key="4">
    <citation type="submission" date="2023-08" db="EMBL/GenBank/DDBJ databases">
        <title>Reintroducing virulent viruses to syntetic microbiomes.</title>
        <authorList>
            <person name="Wilde J."/>
            <person name="Boyes R."/>
            <person name="Robinson A.V."/>
            <person name="Daisley B.A."/>
            <person name="Allen-Vercoe E."/>
        </authorList>
    </citation>
    <scope>NUCLEOTIDE SEQUENCE</scope>
    <source>
        <strain evidence="10">225I_12FAA</strain>
    </source>
</reference>
<evidence type="ECO:0000313" key="13">
    <source>
        <dbReference type="Proteomes" id="UP000448877"/>
    </source>
</evidence>
<feature type="binding site" evidence="4">
    <location>
        <position position="124"/>
    </location>
    <ligand>
        <name>substrate</name>
    </ligand>
</feature>
<dbReference type="PANTHER" id="PTHR36845">
    <property type="entry name" value="HYDROLASE, PUTATIVE (AFU_ORTHOLOGUE AFUA_7G05090)-RELATED"/>
    <property type="match status" value="1"/>
</dbReference>
<name>A0A0P0G2R9_9BACE</name>
<evidence type="ECO:0000313" key="8">
    <source>
        <dbReference type="EMBL" id="KAA5417085.1"/>
    </source>
</evidence>
<dbReference type="Gene3D" id="1.50.10.10">
    <property type="match status" value="1"/>
</dbReference>
<dbReference type="Proteomes" id="UP000482653">
    <property type="component" value="Unassembled WGS sequence"/>
</dbReference>
<dbReference type="eggNOG" id="COG4225">
    <property type="taxonomic scope" value="Bacteria"/>
</dbReference>
<evidence type="ECO:0000256" key="4">
    <source>
        <dbReference type="PIRSR" id="PIRSR610905-2"/>
    </source>
</evidence>
<gene>
    <name evidence="5" type="primary">ugl_5</name>
    <name evidence="5" type="ORF">BcellWH2_04821</name>
    <name evidence="8" type="ORF">F2Y81_14070</name>
    <name evidence="6" type="ORF">F2Y86_04555</name>
    <name evidence="7" type="ORF">F2Y87_17930</name>
    <name evidence="9" type="ORF">PZH42_18560</name>
    <name evidence="10" type="ORF">RO785_16735</name>
</gene>
<evidence type="ECO:0000313" key="12">
    <source>
        <dbReference type="Proteomes" id="UP000325055"/>
    </source>
</evidence>
<evidence type="ECO:0000313" key="9">
    <source>
        <dbReference type="EMBL" id="MDE8696118.1"/>
    </source>
</evidence>
<dbReference type="PANTHER" id="PTHR36845:SF1">
    <property type="entry name" value="HYDROLASE, PUTATIVE (AFU_ORTHOLOGUE AFUA_7G05090)-RELATED"/>
    <property type="match status" value="1"/>
</dbReference>
<dbReference type="Proteomes" id="UP001266995">
    <property type="component" value="Unassembled WGS sequence"/>
</dbReference>
<evidence type="ECO:0000313" key="10">
    <source>
        <dbReference type="EMBL" id="MDT4512619.1"/>
    </source>
</evidence>
<feature type="active site" description="Proton donor" evidence="3">
    <location>
        <position position="185"/>
    </location>
</feature>
<organism evidence="5 11">
    <name type="scientific">Bacteroides cellulosilyticus</name>
    <dbReference type="NCBI Taxonomy" id="246787"/>
    <lineage>
        <taxon>Bacteria</taxon>
        <taxon>Pseudomonadati</taxon>
        <taxon>Bacteroidota</taxon>
        <taxon>Bacteroidia</taxon>
        <taxon>Bacteroidales</taxon>
        <taxon>Bacteroidaceae</taxon>
        <taxon>Bacteroides</taxon>
    </lineage>
</organism>
<dbReference type="GO" id="GO:0102212">
    <property type="term" value="F:unsaturated chondroitin disaccharide hydrolase activity"/>
    <property type="evidence" value="ECO:0007669"/>
    <property type="project" value="UniProtKB-EC"/>
</dbReference>
<dbReference type="Proteomes" id="UP000061809">
    <property type="component" value="Chromosome"/>
</dbReference>
<keyword evidence="5" id="KW-0326">Glycosidase</keyword>
<dbReference type="EC" id="3.2.1.180" evidence="5"/>
<dbReference type="PATRIC" id="fig|246787.4.peg.4976"/>
<dbReference type="InterPro" id="IPR012341">
    <property type="entry name" value="6hp_glycosidase-like_sf"/>
</dbReference>
<dbReference type="InterPro" id="IPR008928">
    <property type="entry name" value="6-hairpin_glycosidase_sf"/>
</dbReference>
<dbReference type="EMBL" id="VVYV01000023">
    <property type="protein sequence ID" value="KAA5417085.1"/>
    <property type="molecule type" value="Genomic_DNA"/>
</dbReference>
<dbReference type="EMBL" id="CP012801">
    <property type="protein sequence ID" value="ALJ62030.1"/>
    <property type="molecule type" value="Genomic_DNA"/>
</dbReference>
<sequence>MKTKELLFGACLCMFTACNMPEKGMDVDVYEALDYCDAQVQRTLTELKAAEGTIDYSMMPRNIMDSLNTWHCRKATKDEWCSGFWPGVLWYDYEYTGKATIKEEAEKFTEPLKFLSQIPAYDHDLGFLIFCSYGNGYRLTHNPEYKQVILDTADSLATLFRPRVGTILSWPRNIEMFGGHNTIMDNMINLEMLFWAAKNGGNPYLADIAVSHADKTMKYQFRPDYTSYHVAVYDTLTGDFIKGVTHQGYADNTMWARGQAWAIYGYTVVYRETLDPRYLDFVQKVTDVYLERLPEDYVPYWDFDDPNIPNVPRDASAASVTASALLELSTYLPGKKGEEYKNAAIKMLASLSSDKYQCGKSKPAFLLHSTGHLPNNSEIDAAIIYADYYYIEALVRLKNLIENKAVI</sequence>
<dbReference type="InterPro" id="IPR052369">
    <property type="entry name" value="UG_Glycosaminoglycan_Hydrolase"/>
</dbReference>
<reference evidence="12 13" key="2">
    <citation type="journal article" date="2019" name="Nat. Med.">
        <title>A library of human gut bacterial isolates paired with longitudinal multiomics data enables mechanistic microbiome research.</title>
        <authorList>
            <person name="Poyet M."/>
            <person name="Groussin M."/>
            <person name="Gibbons S.M."/>
            <person name="Avila-Pacheco J."/>
            <person name="Jiang X."/>
            <person name="Kearney S.M."/>
            <person name="Perrotta A.R."/>
            <person name="Berdy B."/>
            <person name="Zhao S."/>
            <person name="Lieberman T.D."/>
            <person name="Swanson P.K."/>
            <person name="Smith M."/>
            <person name="Roesemann S."/>
            <person name="Alexander J.E."/>
            <person name="Rich S.A."/>
            <person name="Livny J."/>
            <person name="Vlamakis H."/>
            <person name="Clish C."/>
            <person name="Bullock K."/>
            <person name="Deik A."/>
            <person name="Scott J."/>
            <person name="Pierce K.A."/>
            <person name="Xavier R.J."/>
            <person name="Alm E.J."/>
        </authorList>
    </citation>
    <scope>NUCLEOTIDE SEQUENCE [LARGE SCALE GENOMIC DNA]</scope>
    <source>
        <strain evidence="8 13">BIOML-A6</strain>
        <strain evidence="6 12">BIOML-A7</strain>
        <strain evidence="7 14">BIOML-A8</strain>
    </source>
</reference>
<dbReference type="AlphaFoldDB" id="A0A0P0G2R9"/>
<evidence type="ECO:0000313" key="7">
    <source>
        <dbReference type="EMBL" id="KAA5416846.1"/>
    </source>
</evidence>
<feature type="binding site" evidence="4">
    <location>
        <position position="243"/>
    </location>
    <ligand>
        <name>substrate</name>
    </ligand>
</feature>